<dbReference type="Pfam" id="PF00990">
    <property type="entry name" value="GGDEF"/>
    <property type="match status" value="1"/>
</dbReference>
<feature type="transmembrane region" description="Helical" evidence="1">
    <location>
        <begin position="15"/>
        <end position="35"/>
    </location>
</feature>
<dbReference type="SUPFAM" id="SSF55781">
    <property type="entry name" value="GAF domain-like"/>
    <property type="match status" value="1"/>
</dbReference>
<dbReference type="SUPFAM" id="SSF55073">
    <property type="entry name" value="Nucleotide cyclase"/>
    <property type="match status" value="1"/>
</dbReference>
<protein>
    <submittedName>
        <fullName evidence="3">Diguanylate cyclase</fullName>
        <ecNumber evidence="3">2.7.7.65</ecNumber>
    </submittedName>
</protein>
<dbReference type="Gene3D" id="3.30.70.270">
    <property type="match status" value="1"/>
</dbReference>
<dbReference type="Proteomes" id="UP001498469">
    <property type="component" value="Unassembled WGS sequence"/>
</dbReference>
<dbReference type="PANTHER" id="PTHR45138">
    <property type="entry name" value="REGULATORY COMPONENTS OF SENSORY TRANSDUCTION SYSTEM"/>
    <property type="match status" value="1"/>
</dbReference>
<organism evidence="3 4">
    <name type="scientific">Clostridium frigoriphilum</name>
    <dbReference type="NCBI Taxonomy" id="443253"/>
    <lineage>
        <taxon>Bacteria</taxon>
        <taxon>Bacillati</taxon>
        <taxon>Bacillota</taxon>
        <taxon>Clostridia</taxon>
        <taxon>Eubacteriales</taxon>
        <taxon>Clostridiaceae</taxon>
        <taxon>Clostridium</taxon>
    </lineage>
</organism>
<dbReference type="Pfam" id="PF07695">
    <property type="entry name" value="7TMR-DISM_7TM"/>
    <property type="match status" value="1"/>
</dbReference>
<dbReference type="Pfam" id="PF13185">
    <property type="entry name" value="GAF_2"/>
    <property type="match status" value="1"/>
</dbReference>
<dbReference type="PANTHER" id="PTHR45138:SF9">
    <property type="entry name" value="DIGUANYLATE CYCLASE DGCM-RELATED"/>
    <property type="match status" value="1"/>
</dbReference>
<dbReference type="InterPro" id="IPR050469">
    <property type="entry name" value="Diguanylate_Cyclase"/>
</dbReference>
<feature type="transmembrane region" description="Helical" evidence="1">
    <location>
        <begin position="232"/>
        <end position="249"/>
    </location>
</feature>
<dbReference type="CDD" id="cd01949">
    <property type="entry name" value="GGDEF"/>
    <property type="match status" value="1"/>
</dbReference>
<evidence type="ECO:0000259" key="2">
    <source>
        <dbReference type="PROSITE" id="PS50887"/>
    </source>
</evidence>
<feature type="transmembrane region" description="Helical" evidence="1">
    <location>
        <begin position="174"/>
        <end position="192"/>
    </location>
</feature>
<evidence type="ECO:0000256" key="1">
    <source>
        <dbReference type="SAM" id="Phobius"/>
    </source>
</evidence>
<dbReference type="InterPro" id="IPR043128">
    <property type="entry name" value="Rev_trsase/Diguanyl_cyclase"/>
</dbReference>
<dbReference type="InterPro" id="IPR003018">
    <property type="entry name" value="GAF"/>
</dbReference>
<keyword evidence="1" id="KW-1133">Transmembrane helix</keyword>
<evidence type="ECO:0000313" key="4">
    <source>
        <dbReference type="Proteomes" id="UP001498469"/>
    </source>
</evidence>
<evidence type="ECO:0000313" key="3">
    <source>
        <dbReference type="EMBL" id="MEF2111672.1"/>
    </source>
</evidence>
<feature type="transmembrane region" description="Helical" evidence="1">
    <location>
        <begin position="204"/>
        <end position="226"/>
    </location>
</feature>
<comment type="caution">
    <text evidence="3">The sequence shown here is derived from an EMBL/GenBank/DDBJ whole genome shotgun (WGS) entry which is preliminary data.</text>
</comment>
<dbReference type="SMART" id="SM00267">
    <property type="entry name" value="GGDEF"/>
    <property type="match status" value="1"/>
</dbReference>
<sequence length="607" mass="69338">MKGVIYIMLKKEKSLTIILSTIILVALLYVIFSLNKLNVPTSSSNINSKNGVLNFLYFGVFLIVALYHLCLYIFRTEDISKLYFGCLCIIMSLRTLIVGNKYFLSLYPTLNYILVIKLQYLSIYLAVFFILSFMFILFKESSSKTINNICKLFCLFFIATTIFISPILASKLLIIFQFSSMLLIVYATYIILKAYRSQNQKIIIILIAFLTTIVIISMSMLHYLGINNVNDYSLLIFFFFILLNIFILAKNQSKAYKKIETLAKQKEQYCLREKLCSATFSLNSTLNLDEVLDKLLISLKQIIPYDSASFFMEENSQFIVKSAYGFKNINAIYKIRINKDEDLLFKEIYKTYTTLLVTNVKEDNRFNHYINLTDIESWLGIPVIFNNKIVGLLTLDSSKKNIYTKNHCDIALSFAFNAGVAVENAKLHGKTKQLACIDPLTSLYNRRSFFELANKIFDKAKSSMQPISSIMIDIDDFKKINDRLGHHTGDLVLKRLSKICSQNLDESHILGRFGGEEFIVLLPGTSFKKAEMVGENLRHAIENNPLIIRKSDTIPITSSLGVASITPTTENLEYLFTSADKAMYQAKAMGKNKVMSINLDLRIQKKA</sequence>
<feature type="transmembrane region" description="Helical" evidence="1">
    <location>
        <begin position="81"/>
        <end position="98"/>
    </location>
</feature>
<dbReference type="GO" id="GO:0052621">
    <property type="term" value="F:diguanylate cyclase activity"/>
    <property type="evidence" value="ECO:0007669"/>
    <property type="project" value="UniProtKB-EC"/>
</dbReference>
<dbReference type="InterPro" id="IPR029016">
    <property type="entry name" value="GAF-like_dom_sf"/>
</dbReference>
<keyword evidence="1" id="KW-0812">Transmembrane</keyword>
<name>A0ABU7UJV3_9CLOT</name>
<keyword evidence="3" id="KW-0808">Transferase</keyword>
<proteinExistence type="predicted"/>
<keyword evidence="3" id="KW-0548">Nucleotidyltransferase</keyword>
<keyword evidence="1" id="KW-0472">Membrane</keyword>
<feature type="transmembrane region" description="Helical" evidence="1">
    <location>
        <begin position="118"/>
        <end position="138"/>
    </location>
</feature>
<dbReference type="PROSITE" id="PS50887">
    <property type="entry name" value="GGDEF"/>
    <property type="match status" value="1"/>
</dbReference>
<dbReference type="NCBIfam" id="TIGR00254">
    <property type="entry name" value="GGDEF"/>
    <property type="match status" value="1"/>
</dbReference>
<gene>
    <name evidence="3" type="ORF">SJI18_05035</name>
</gene>
<feature type="transmembrane region" description="Helical" evidence="1">
    <location>
        <begin position="55"/>
        <end position="74"/>
    </location>
</feature>
<feature type="domain" description="GGDEF" evidence="2">
    <location>
        <begin position="465"/>
        <end position="599"/>
    </location>
</feature>
<dbReference type="EMBL" id="JAZHFS010000003">
    <property type="protein sequence ID" value="MEF2111672.1"/>
    <property type="molecule type" value="Genomic_DNA"/>
</dbReference>
<dbReference type="Gene3D" id="3.30.450.40">
    <property type="match status" value="1"/>
</dbReference>
<dbReference type="InterPro" id="IPR011623">
    <property type="entry name" value="7TMR_DISM_rcpt_extracell_dom1"/>
</dbReference>
<dbReference type="InterPro" id="IPR029787">
    <property type="entry name" value="Nucleotide_cyclase"/>
</dbReference>
<accession>A0ABU7UJV3</accession>
<dbReference type="InterPro" id="IPR000160">
    <property type="entry name" value="GGDEF_dom"/>
</dbReference>
<reference evidence="3 4" key="1">
    <citation type="submission" date="2023-11" db="EMBL/GenBank/DDBJ databases">
        <title>Draft genome sequence of a psychrophilic Clostridium strain from permafrost water brine.</title>
        <authorList>
            <person name="Shcherbakova V.A."/>
            <person name="Trubitsyn V.E."/>
            <person name="Zakharyuk A.G."/>
        </authorList>
    </citation>
    <scope>NUCLEOTIDE SEQUENCE [LARGE SCALE GENOMIC DNA]</scope>
    <source>
        <strain evidence="3 4">14F</strain>
    </source>
</reference>
<feature type="transmembrane region" description="Helical" evidence="1">
    <location>
        <begin position="150"/>
        <end position="168"/>
    </location>
</feature>
<dbReference type="RefSeq" id="WP_331701572.1">
    <property type="nucleotide sequence ID" value="NZ_JAZHFS010000003.1"/>
</dbReference>
<keyword evidence="4" id="KW-1185">Reference proteome</keyword>
<dbReference type="EC" id="2.7.7.65" evidence="3"/>